<proteinExistence type="predicted"/>
<sequence length="155" mass="17794">MTAHMQDEASVHEHRVKMFGLIEKLLSLDLVIPHELSTDIILLSFPSSFDNFVVNFNMNKLEAILEELVNMLENYEATMKKEKSFFLVGTSSGSKKGPKIKEKKRSAPMKKIKPHKKARPSKPNQLQHISFHCNKPGHWRHNCKDYLSQKHSGKG</sequence>
<evidence type="ECO:0000313" key="4">
    <source>
        <dbReference type="Proteomes" id="UP000734854"/>
    </source>
</evidence>
<keyword evidence="1" id="KW-0175">Coiled coil</keyword>
<dbReference type="Proteomes" id="UP000734854">
    <property type="component" value="Unassembled WGS sequence"/>
</dbReference>
<gene>
    <name evidence="3" type="ORF">ZIOFF_032713</name>
</gene>
<feature type="coiled-coil region" evidence="1">
    <location>
        <begin position="58"/>
        <end position="85"/>
    </location>
</feature>
<evidence type="ECO:0000256" key="1">
    <source>
        <dbReference type="SAM" id="Coils"/>
    </source>
</evidence>
<accession>A0A8J5GH94</accession>
<protein>
    <submittedName>
        <fullName evidence="3">Uncharacterized protein</fullName>
    </submittedName>
</protein>
<feature type="compositionally biased region" description="Basic residues" evidence="2">
    <location>
        <begin position="96"/>
        <end position="120"/>
    </location>
</feature>
<dbReference type="AlphaFoldDB" id="A0A8J5GH94"/>
<organism evidence="3 4">
    <name type="scientific">Zingiber officinale</name>
    <name type="common">Ginger</name>
    <name type="synonym">Amomum zingiber</name>
    <dbReference type="NCBI Taxonomy" id="94328"/>
    <lineage>
        <taxon>Eukaryota</taxon>
        <taxon>Viridiplantae</taxon>
        <taxon>Streptophyta</taxon>
        <taxon>Embryophyta</taxon>
        <taxon>Tracheophyta</taxon>
        <taxon>Spermatophyta</taxon>
        <taxon>Magnoliopsida</taxon>
        <taxon>Liliopsida</taxon>
        <taxon>Zingiberales</taxon>
        <taxon>Zingiberaceae</taxon>
        <taxon>Zingiber</taxon>
    </lineage>
</organism>
<keyword evidence="4" id="KW-1185">Reference proteome</keyword>
<evidence type="ECO:0000256" key="2">
    <source>
        <dbReference type="SAM" id="MobiDB-lite"/>
    </source>
</evidence>
<feature type="region of interest" description="Disordered" evidence="2">
    <location>
        <begin position="91"/>
        <end position="129"/>
    </location>
</feature>
<evidence type="ECO:0000313" key="3">
    <source>
        <dbReference type="EMBL" id="KAG6507371.1"/>
    </source>
</evidence>
<reference evidence="3 4" key="1">
    <citation type="submission" date="2020-08" db="EMBL/GenBank/DDBJ databases">
        <title>Plant Genome Project.</title>
        <authorList>
            <person name="Zhang R.-G."/>
        </authorList>
    </citation>
    <scope>NUCLEOTIDE SEQUENCE [LARGE SCALE GENOMIC DNA]</scope>
    <source>
        <tissue evidence="3">Rhizome</tissue>
    </source>
</reference>
<comment type="caution">
    <text evidence="3">The sequence shown here is derived from an EMBL/GenBank/DDBJ whole genome shotgun (WGS) entry which is preliminary data.</text>
</comment>
<dbReference type="EMBL" id="JACMSC010000009">
    <property type="protein sequence ID" value="KAG6507371.1"/>
    <property type="molecule type" value="Genomic_DNA"/>
</dbReference>
<dbReference type="Pfam" id="PF14223">
    <property type="entry name" value="Retrotran_gag_2"/>
    <property type="match status" value="1"/>
</dbReference>
<name>A0A8J5GH94_ZINOF</name>